<protein>
    <submittedName>
        <fullName evidence="1">Uncharacterized protein</fullName>
    </submittedName>
</protein>
<sequence>MPQKYYLFDSHKEKPTEFIDRLWLLVMTY</sequence>
<keyword evidence="2" id="KW-1185">Reference proteome</keyword>
<reference evidence="1" key="1">
    <citation type="submission" date="2021-10" db="EMBL/GenBank/DDBJ databases">
        <authorList>
            <person name="Larson W."/>
            <person name="Thurgood T.L."/>
            <person name="Rodriguez A."/>
            <person name="Sharma R."/>
            <person name="Kruger J."/>
            <person name="Davis K."/>
            <person name="Findley J."/>
            <person name="Grose J.H."/>
        </authorList>
    </citation>
    <scope>NUCLEOTIDE SEQUENCE</scope>
</reference>
<gene>
    <name evidence="1" type="ORF">LILPAPAWES_10</name>
</gene>
<proteinExistence type="predicted"/>
<name>A0AAE8YQL2_9CAUD</name>
<dbReference type="EMBL" id="OK499982">
    <property type="protein sequence ID" value="UGO47541.1"/>
    <property type="molecule type" value="Genomic_DNA"/>
</dbReference>
<evidence type="ECO:0000313" key="1">
    <source>
        <dbReference type="EMBL" id="UGO47541.1"/>
    </source>
</evidence>
<accession>A0AAE8YQL2</accession>
<dbReference type="Proteomes" id="UP000827755">
    <property type="component" value="Segment"/>
</dbReference>
<evidence type="ECO:0000313" key="2">
    <source>
        <dbReference type="Proteomes" id="UP000827755"/>
    </source>
</evidence>
<organism evidence="1 2">
    <name type="scientific">Morganella phage vB_MmoP_Lilpapawes</name>
    <dbReference type="NCBI Taxonomy" id="2894803"/>
    <lineage>
        <taxon>Viruses</taxon>
        <taxon>Duplodnaviria</taxon>
        <taxon>Heunggongvirae</taxon>
        <taxon>Uroviricota</taxon>
        <taxon>Caudoviricetes</taxon>
        <taxon>Autographivirales</taxon>
        <taxon>Autotranscriptaviridae</taxon>
        <taxon>Studiervirinae</taxon>
        <taxon>Minipunavirus</taxon>
        <taxon>Minipunavirus lilpapawes</taxon>
    </lineage>
</organism>